<feature type="compositionally biased region" description="Polar residues" evidence="1">
    <location>
        <begin position="54"/>
        <end position="64"/>
    </location>
</feature>
<evidence type="ECO:0000313" key="3">
    <source>
        <dbReference type="EMBL" id="KAJ5491096.1"/>
    </source>
</evidence>
<feature type="domain" description="Glycine zipper 2TM" evidence="2">
    <location>
        <begin position="171"/>
        <end position="207"/>
    </location>
</feature>
<evidence type="ECO:0000313" key="4">
    <source>
        <dbReference type="Proteomes" id="UP001148312"/>
    </source>
</evidence>
<dbReference type="GeneID" id="81622515"/>
<reference evidence="3" key="1">
    <citation type="submission" date="2022-12" db="EMBL/GenBank/DDBJ databases">
        <authorList>
            <person name="Petersen C."/>
        </authorList>
    </citation>
    <scope>NUCLEOTIDE SEQUENCE</scope>
    <source>
        <strain evidence="3">IBT 30728</strain>
    </source>
</reference>
<dbReference type="PANTHER" id="PTHR37014:SF9">
    <property type="entry name" value="CONSERVED HISTIDINE-RICH PROTEIN (AFU_ORTHOLOGUE AFUA_1G11910)"/>
    <property type="match status" value="1"/>
</dbReference>
<evidence type="ECO:0000256" key="1">
    <source>
        <dbReference type="SAM" id="MobiDB-lite"/>
    </source>
</evidence>
<dbReference type="AlphaFoldDB" id="A0A9X0BYW8"/>
<sequence length="281" mass="30802">MGDPYNPYTAFATPAPGGVGYYSAEQQHQQQYQYSTQGPPTDYQLSQPGPGPESSCSYTPQPGLNPNAHHLTSEPYPAATPNRSHTPAGQPDYLGPVHALGPRPASGDGTKVPENLSYYYPSEETPRYDPPASPRPPSVHVSNADDRHQDREHNREGDGQTGDFEGERGIGGSLVGGAAGYYLGSKKNHGLLGAIGGAVVGNMLGNKLRDHSDDGQSSGHRHRHGHGHHRHDHDHGHESSHHYGPHHHHHREHDYEHGRHHHHHHRHSGSRSRSRHADEDD</sequence>
<keyword evidence="4" id="KW-1185">Reference proteome</keyword>
<gene>
    <name evidence="3" type="ORF">N7539_002663</name>
</gene>
<accession>A0A9X0BYW8</accession>
<dbReference type="GO" id="GO:0019867">
    <property type="term" value="C:outer membrane"/>
    <property type="evidence" value="ECO:0007669"/>
    <property type="project" value="InterPro"/>
</dbReference>
<dbReference type="PANTHER" id="PTHR37014">
    <property type="entry name" value="EXPRESSION LETHALITY PROTEIN HEL10, PUTATIVE (AFU_ORTHOLOGUE AFUA_1G06580)-RELATED"/>
    <property type="match status" value="1"/>
</dbReference>
<name>A0A9X0BYW8_9EURO</name>
<dbReference type="RefSeq" id="XP_056792225.1">
    <property type="nucleotide sequence ID" value="XM_056932266.1"/>
</dbReference>
<organism evidence="3 4">
    <name type="scientific">Penicillium diatomitis</name>
    <dbReference type="NCBI Taxonomy" id="2819901"/>
    <lineage>
        <taxon>Eukaryota</taxon>
        <taxon>Fungi</taxon>
        <taxon>Dikarya</taxon>
        <taxon>Ascomycota</taxon>
        <taxon>Pezizomycotina</taxon>
        <taxon>Eurotiomycetes</taxon>
        <taxon>Eurotiomycetidae</taxon>
        <taxon>Eurotiales</taxon>
        <taxon>Aspergillaceae</taxon>
        <taxon>Penicillium</taxon>
    </lineage>
</organism>
<dbReference type="EMBL" id="JAPWDQ010000003">
    <property type="protein sequence ID" value="KAJ5491096.1"/>
    <property type="molecule type" value="Genomic_DNA"/>
</dbReference>
<dbReference type="InterPro" id="IPR008816">
    <property type="entry name" value="Gly_zipper_2TM_dom"/>
</dbReference>
<evidence type="ECO:0000259" key="2">
    <source>
        <dbReference type="Pfam" id="PF05433"/>
    </source>
</evidence>
<protein>
    <recommendedName>
        <fullName evidence="2">Glycine zipper 2TM domain-containing protein</fullName>
    </recommendedName>
</protein>
<dbReference type="Proteomes" id="UP001148312">
    <property type="component" value="Unassembled WGS sequence"/>
</dbReference>
<feature type="compositionally biased region" description="Basic residues" evidence="1">
    <location>
        <begin position="219"/>
        <end position="232"/>
    </location>
</feature>
<proteinExistence type="predicted"/>
<feature type="region of interest" description="Disordered" evidence="1">
    <location>
        <begin position="1"/>
        <end position="169"/>
    </location>
</feature>
<feature type="compositionally biased region" description="Low complexity" evidence="1">
    <location>
        <begin position="21"/>
        <end position="37"/>
    </location>
</feature>
<dbReference type="Pfam" id="PF05433">
    <property type="entry name" value="Rick_17kDa_Anti"/>
    <property type="match status" value="1"/>
</dbReference>
<feature type="compositionally biased region" description="Basic residues" evidence="1">
    <location>
        <begin position="258"/>
        <end position="274"/>
    </location>
</feature>
<feature type="compositionally biased region" description="Basic and acidic residues" evidence="1">
    <location>
        <begin position="143"/>
        <end position="158"/>
    </location>
</feature>
<feature type="region of interest" description="Disordered" evidence="1">
    <location>
        <begin position="207"/>
        <end position="281"/>
    </location>
</feature>
<feature type="compositionally biased region" description="Pro residues" evidence="1">
    <location>
        <begin position="128"/>
        <end position="137"/>
    </location>
</feature>
<comment type="caution">
    <text evidence="3">The sequence shown here is derived from an EMBL/GenBank/DDBJ whole genome shotgun (WGS) entry which is preliminary data.</text>
</comment>
<reference evidence="3" key="2">
    <citation type="journal article" date="2023" name="IMA Fungus">
        <title>Comparative genomic study of the Penicillium genus elucidates a diverse pangenome and 15 lateral gene transfer events.</title>
        <authorList>
            <person name="Petersen C."/>
            <person name="Sorensen T."/>
            <person name="Nielsen M.R."/>
            <person name="Sondergaard T.E."/>
            <person name="Sorensen J.L."/>
            <person name="Fitzpatrick D.A."/>
            <person name="Frisvad J.C."/>
            <person name="Nielsen K.L."/>
        </authorList>
    </citation>
    <scope>NUCLEOTIDE SEQUENCE</scope>
    <source>
        <strain evidence="3">IBT 30728</strain>
    </source>
</reference>